<sequence length="80" mass="9080">MLKPNIGIANSLIRITFGLTMLAWSTAKYTKNPFKDSYVFIMMMGAMKVGEGILRFCPMTYLFEKSNAKDYSNSGQHQTE</sequence>
<dbReference type="RefSeq" id="WP_154307822.1">
    <property type="nucleotide sequence ID" value="NZ_WKKI01000019.1"/>
</dbReference>
<dbReference type="AlphaFoldDB" id="A0A7X2IZH4"/>
<feature type="domain" description="Inner membrane protein YgaP-like transmembrane" evidence="2">
    <location>
        <begin position="3"/>
        <end position="68"/>
    </location>
</feature>
<evidence type="ECO:0000313" key="3">
    <source>
        <dbReference type="EMBL" id="MRX72662.1"/>
    </source>
</evidence>
<protein>
    <submittedName>
        <fullName evidence="3">DUF2892 domain-containing protein</fullName>
    </submittedName>
</protein>
<dbReference type="Proteomes" id="UP000448867">
    <property type="component" value="Unassembled WGS sequence"/>
</dbReference>
<dbReference type="InterPro" id="IPR021309">
    <property type="entry name" value="YgaP-like_TM"/>
</dbReference>
<dbReference type="Pfam" id="PF11127">
    <property type="entry name" value="YgaP-like_TM"/>
    <property type="match status" value="1"/>
</dbReference>
<evidence type="ECO:0000259" key="2">
    <source>
        <dbReference type="Pfam" id="PF11127"/>
    </source>
</evidence>
<evidence type="ECO:0000313" key="4">
    <source>
        <dbReference type="Proteomes" id="UP000448867"/>
    </source>
</evidence>
<reference evidence="3 4" key="1">
    <citation type="submission" date="2019-11" db="EMBL/GenBank/DDBJ databases">
        <title>Bacillus lacus genome.</title>
        <authorList>
            <person name="Allen C.J."/>
            <person name="Newman J.D."/>
        </authorList>
    </citation>
    <scope>NUCLEOTIDE SEQUENCE [LARGE SCALE GENOMIC DNA]</scope>
    <source>
        <strain evidence="3 4">KCTC 33946</strain>
    </source>
</reference>
<keyword evidence="1" id="KW-0472">Membrane</keyword>
<gene>
    <name evidence="3" type="ORF">GJU40_10935</name>
</gene>
<organism evidence="3 4">
    <name type="scientific">Metabacillus lacus</name>
    <dbReference type="NCBI Taxonomy" id="1983721"/>
    <lineage>
        <taxon>Bacteria</taxon>
        <taxon>Bacillati</taxon>
        <taxon>Bacillota</taxon>
        <taxon>Bacilli</taxon>
        <taxon>Bacillales</taxon>
        <taxon>Bacillaceae</taxon>
        <taxon>Metabacillus</taxon>
    </lineage>
</organism>
<feature type="transmembrane region" description="Helical" evidence="1">
    <location>
        <begin position="7"/>
        <end position="26"/>
    </location>
</feature>
<keyword evidence="4" id="KW-1185">Reference proteome</keyword>
<proteinExistence type="predicted"/>
<accession>A0A7X2IZH4</accession>
<dbReference type="OrthoDB" id="5405951at2"/>
<keyword evidence="1" id="KW-0812">Transmembrane</keyword>
<dbReference type="EMBL" id="WKKI01000019">
    <property type="protein sequence ID" value="MRX72662.1"/>
    <property type="molecule type" value="Genomic_DNA"/>
</dbReference>
<feature type="transmembrane region" description="Helical" evidence="1">
    <location>
        <begin position="38"/>
        <end position="57"/>
    </location>
</feature>
<evidence type="ECO:0000256" key="1">
    <source>
        <dbReference type="SAM" id="Phobius"/>
    </source>
</evidence>
<name>A0A7X2IZH4_9BACI</name>
<keyword evidence="1" id="KW-1133">Transmembrane helix</keyword>
<comment type="caution">
    <text evidence="3">The sequence shown here is derived from an EMBL/GenBank/DDBJ whole genome shotgun (WGS) entry which is preliminary data.</text>
</comment>